<dbReference type="Pfam" id="PF08447">
    <property type="entry name" value="PAS_3"/>
    <property type="match status" value="1"/>
</dbReference>
<organism evidence="2 3">
    <name type="scientific">Vibrio hepatarius</name>
    <dbReference type="NCBI Taxonomy" id="171383"/>
    <lineage>
        <taxon>Bacteria</taxon>
        <taxon>Pseudomonadati</taxon>
        <taxon>Pseudomonadota</taxon>
        <taxon>Gammaproteobacteria</taxon>
        <taxon>Vibrionales</taxon>
        <taxon>Vibrionaceae</taxon>
        <taxon>Vibrio</taxon>
        <taxon>Vibrio oreintalis group</taxon>
    </lineage>
</organism>
<dbReference type="SUPFAM" id="SSF55785">
    <property type="entry name" value="PYP-like sensor domain (PAS domain)"/>
    <property type="match status" value="1"/>
</dbReference>
<keyword evidence="3" id="KW-1185">Reference proteome</keyword>
<sequence length="175" mass="20489">MSIQHSNKEVTFADDEFIVSKTDTQGRIVYANRVFMRVSNYPESDLLGQHHKIIRHPDMPRGVFYGLWKTLKSGEEFFGFVKNTTADGGYYWVFANVTPDVDEGKLEGYFSVRRHAPAVAREEIEKIYDEMREIERKHDRGSAPEASWNAMVDKVKQLHHMSYEEFVINLFNKHR</sequence>
<dbReference type="InterPro" id="IPR013655">
    <property type="entry name" value="PAS_fold_3"/>
</dbReference>
<dbReference type="STRING" id="171383.AKJ31_01680"/>
<dbReference type="Gene3D" id="3.30.450.20">
    <property type="entry name" value="PAS domain"/>
    <property type="match status" value="1"/>
</dbReference>
<dbReference type="EMBL" id="LHPI01000001">
    <property type="protein sequence ID" value="KOO09710.1"/>
    <property type="molecule type" value="Genomic_DNA"/>
</dbReference>
<evidence type="ECO:0000313" key="3">
    <source>
        <dbReference type="Proteomes" id="UP000037530"/>
    </source>
</evidence>
<accession>A0A0M0I5X7</accession>
<name>A0A0M0I5X7_9VIBR</name>
<reference evidence="3" key="1">
    <citation type="submission" date="2015-08" db="EMBL/GenBank/DDBJ databases">
        <title>Vibrio galatheae sp. nov., a novel member of the Vibrionaceae family isolated from the Solomon Islands.</title>
        <authorList>
            <person name="Giubergia S."/>
            <person name="Machado H."/>
            <person name="Mateiu R.V."/>
            <person name="Gram L."/>
        </authorList>
    </citation>
    <scope>NUCLEOTIDE SEQUENCE [LARGE SCALE GENOMIC DNA]</scope>
    <source>
        <strain evidence="3">DSM 19134</strain>
    </source>
</reference>
<dbReference type="PATRIC" id="fig|171383.3.peg.348"/>
<evidence type="ECO:0000313" key="2">
    <source>
        <dbReference type="EMBL" id="KOO09710.1"/>
    </source>
</evidence>
<dbReference type="NCBIfam" id="TIGR00229">
    <property type="entry name" value="sensory_box"/>
    <property type="match status" value="1"/>
</dbReference>
<dbReference type="CDD" id="cd00130">
    <property type="entry name" value="PAS"/>
    <property type="match status" value="1"/>
</dbReference>
<dbReference type="InterPro" id="IPR035965">
    <property type="entry name" value="PAS-like_dom_sf"/>
</dbReference>
<dbReference type="PROSITE" id="PS50112">
    <property type="entry name" value="PAS"/>
    <property type="match status" value="1"/>
</dbReference>
<dbReference type="InterPro" id="IPR000014">
    <property type="entry name" value="PAS"/>
</dbReference>
<evidence type="ECO:0000259" key="1">
    <source>
        <dbReference type="PROSITE" id="PS50112"/>
    </source>
</evidence>
<dbReference type="Proteomes" id="UP000037530">
    <property type="component" value="Unassembled WGS sequence"/>
</dbReference>
<comment type="caution">
    <text evidence="2">The sequence shown here is derived from an EMBL/GenBank/DDBJ whole genome shotgun (WGS) entry which is preliminary data.</text>
</comment>
<feature type="domain" description="PAS" evidence="1">
    <location>
        <begin position="23"/>
        <end position="58"/>
    </location>
</feature>
<dbReference type="AlphaFoldDB" id="A0A0M0I5X7"/>
<dbReference type="RefSeq" id="WP_053407969.1">
    <property type="nucleotide sequence ID" value="NZ_DAIPHI010000011.1"/>
</dbReference>
<protein>
    <submittedName>
        <fullName evidence="2">Aerotaxis receptor Aer</fullName>
    </submittedName>
</protein>
<gene>
    <name evidence="2" type="ORF">AKJ31_01680</name>
</gene>
<proteinExistence type="predicted"/>
<keyword evidence="2" id="KW-0675">Receptor</keyword>